<dbReference type="InterPro" id="IPR007060">
    <property type="entry name" value="FtsL/DivIC"/>
</dbReference>
<dbReference type="Pfam" id="PF04977">
    <property type="entry name" value="DivIC"/>
    <property type="match status" value="1"/>
</dbReference>
<protein>
    <submittedName>
        <fullName evidence="2">Septum formation initiator family protein</fullName>
    </submittedName>
</protein>
<reference evidence="3" key="1">
    <citation type="journal article" date="2019" name="Int. J. Syst. Evol. Microbiol.">
        <title>The Global Catalogue of Microorganisms (GCM) 10K type strain sequencing project: providing services to taxonomists for standard genome sequencing and annotation.</title>
        <authorList>
            <consortium name="The Broad Institute Genomics Platform"/>
            <consortium name="The Broad Institute Genome Sequencing Center for Infectious Disease"/>
            <person name="Wu L."/>
            <person name="Ma J."/>
        </authorList>
    </citation>
    <scope>NUCLEOTIDE SEQUENCE [LARGE SCALE GENOMIC DNA]</scope>
    <source>
        <strain evidence="3">JCM 4816</strain>
    </source>
</reference>
<proteinExistence type="predicted"/>
<sequence length="145" mass="14483">MVLLAGGLIALLMLNTALNQGSFELTKLQKRTTTLTDEQQGLQQQIDRWSAPDALEQRARQLGMVPGNGPAFLQPNGIIQGTTSPLTGPPVPTSSPSAAPSSSPSPSASSASVSASASASPSSSSNPSAASSATASPGDGLIGVR</sequence>
<feature type="compositionally biased region" description="Polar residues" evidence="1">
    <location>
        <begin position="77"/>
        <end position="86"/>
    </location>
</feature>
<dbReference type="RefSeq" id="WP_380583358.1">
    <property type="nucleotide sequence ID" value="NZ_JBHSQJ010000055.1"/>
</dbReference>
<dbReference type="Proteomes" id="UP001596174">
    <property type="component" value="Unassembled WGS sequence"/>
</dbReference>
<feature type="compositionally biased region" description="Low complexity" evidence="1">
    <location>
        <begin position="94"/>
        <end position="137"/>
    </location>
</feature>
<accession>A0ABW1G2M8</accession>
<name>A0ABW1G2M8_9ACTN</name>
<keyword evidence="3" id="KW-1185">Reference proteome</keyword>
<organism evidence="2 3">
    <name type="scientific">Streptacidiphilus monticola</name>
    <dbReference type="NCBI Taxonomy" id="2161674"/>
    <lineage>
        <taxon>Bacteria</taxon>
        <taxon>Bacillati</taxon>
        <taxon>Actinomycetota</taxon>
        <taxon>Actinomycetes</taxon>
        <taxon>Kitasatosporales</taxon>
        <taxon>Streptomycetaceae</taxon>
        <taxon>Streptacidiphilus</taxon>
    </lineage>
</organism>
<feature type="region of interest" description="Disordered" evidence="1">
    <location>
        <begin position="65"/>
        <end position="145"/>
    </location>
</feature>
<evidence type="ECO:0000313" key="2">
    <source>
        <dbReference type="EMBL" id="MFC5908363.1"/>
    </source>
</evidence>
<evidence type="ECO:0000313" key="3">
    <source>
        <dbReference type="Proteomes" id="UP001596174"/>
    </source>
</evidence>
<gene>
    <name evidence="2" type="ORF">ACFP3V_14215</name>
</gene>
<comment type="caution">
    <text evidence="2">The sequence shown here is derived from an EMBL/GenBank/DDBJ whole genome shotgun (WGS) entry which is preliminary data.</text>
</comment>
<dbReference type="EMBL" id="JBHSQJ010000055">
    <property type="protein sequence ID" value="MFC5908363.1"/>
    <property type="molecule type" value="Genomic_DNA"/>
</dbReference>
<evidence type="ECO:0000256" key="1">
    <source>
        <dbReference type="SAM" id="MobiDB-lite"/>
    </source>
</evidence>